<protein>
    <submittedName>
        <fullName evidence="1">Uncharacterized protein</fullName>
    </submittedName>
</protein>
<accession>A0A6B0UI00</accession>
<sequence>MLPWCAACALGPATGGRRAGILKESRPACPHHLPRSPGCAAGCGGGGPLPCAAPGPWLDACPPAAWHFAWPSCVPRASWPRQRRVCTGCSHAGCWG</sequence>
<dbReference type="AlphaFoldDB" id="A0A6B0UI00"/>
<name>A0A6B0UI00_IXORI</name>
<organism evidence="1">
    <name type="scientific">Ixodes ricinus</name>
    <name type="common">Common tick</name>
    <name type="synonym">Acarus ricinus</name>
    <dbReference type="NCBI Taxonomy" id="34613"/>
    <lineage>
        <taxon>Eukaryota</taxon>
        <taxon>Metazoa</taxon>
        <taxon>Ecdysozoa</taxon>
        <taxon>Arthropoda</taxon>
        <taxon>Chelicerata</taxon>
        <taxon>Arachnida</taxon>
        <taxon>Acari</taxon>
        <taxon>Parasitiformes</taxon>
        <taxon>Ixodida</taxon>
        <taxon>Ixodoidea</taxon>
        <taxon>Ixodidae</taxon>
        <taxon>Ixodinae</taxon>
        <taxon>Ixodes</taxon>
    </lineage>
</organism>
<proteinExistence type="predicted"/>
<reference evidence="1" key="1">
    <citation type="submission" date="2019-12" db="EMBL/GenBank/DDBJ databases">
        <title>An insight into the sialome of adult female Ixodes ricinus ticks feeding for 6 days.</title>
        <authorList>
            <person name="Perner J."/>
            <person name="Ribeiro J.M.C."/>
        </authorList>
    </citation>
    <scope>NUCLEOTIDE SEQUENCE</scope>
    <source>
        <strain evidence="1">Semi-engorged</strain>
        <tissue evidence="1">Salivary glands</tissue>
    </source>
</reference>
<evidence type="ECO:0000313" key="1">
    <source>
        <dbReference type="EMBL" id="MXU87413.1"/>
    </source>
</evidence>
<dbReference type="EMBL" id="GIFC01005330">
    <property type="protein sequence ID" value="MXU87413.1"/>
    <property type="molecule type" value="Transcribed_RNA"/>
</dbReference>